<dbReference type="RefSeq" id="YP_009605087.1">
    <property type="nucleotide sequence ID" value="NC_041971.1"/>
</dbReference>
<dbReference type="OrthoDB" id="36868at10239"/>
<organism evidence="1 2">
    <name type="scientific">Mycobacterium phage Rey</name>
    <dbReference type="NCBI Taxonomy" id="1034115"/>
    <lineage>
        <taxon>Viruses</taxon>
        <taxon>Duplodnaviria</taxon>
        <taxon>Heunggongvirae</taxon>
        <taxon>Uroviricota</taxon>
        <taxon>Caudoviricetes</taxon>
        <taxon>Vilmaviridae</taxon>
        <taxon>Mclasvirinae</taxon>
        <taxon>Reyvirus</taxon>
        <taxon>Reyvirus rey</taxon>
    </lineage>
</organism>
<protein>
    <submittedName>
        <fullName evidence="1">Uncharacterized protein</fullName>
    </submittedName>
</protein>
<accession>G1D5F9</accession>
<proteinExistence type="predicted"/>
<dbReference type="EMBL" id="JF937105">
    <property type="protein sequence ID" value="AEK10008.1"/>
    <property type="molecule type" value="Genomic_DNA"/>
</dbReference>
<dbReference type="Proteomes" id="UP000008418">
    <property type="component" value="Segment"/>
</dbReference>
<sequence>MSLIMPIMINDTTIGSLVVGRTERLGKKNATHHYEWELFMKEGRTLRGTRPSEQYAGTVEHVYEDGAVQLLKKIMEQIP</sequence>
<reference evidence="1 2" key="1">
    <citation type="journal article" date="2011" name="PLoS ONE">
        <title>Cluster K Mycobacteriophages: Insights into the Evolutionary Origins of Mycobacteriophage TM4.</title>
        <authorList>
            <person name="Pope W.H."/>
            <person name="Ferreira C.M."/>
            <person name="Jacobs-Sera D."/>
            <person name="Benjamin R.C."/>
            <person name="Davis A.J."/>
            <person name="Dejong R.J."/>
            <person name="Elgin S.C."/>
            <person name="Guilfoile F.R."/>
            <person name="Forsyth M.H."/>
            <person name="Harris A.D."/>
            <person name="Harvey S.E."/>
            <person name="Hughes L.E."/>
            <person name="Hynes P.M."/>
            <person name="Jackson A.S."/>
            <person name="Jalal M.D."/>
            <person name="Macmurray E.A."/>
            <person name="Manley C.M."/>
            <person name="McDonough M.J."/>
            <person name="Mosier J.L."/>
            <person name="Osterbann L.J."/>
            <person name="Rabinowitz H.S."/>
            <person name="Rhyan C.N."/>
            <person name="Russell D.A."/>
            <person name="Saha M.S."/>
            <person name="Shaffer C.D."/>
            <person name="Simon S.E."/>
            <person name="Sims E.F."/>
            <person name="Tovar I.G."/>
            <person name="Weisser E.G."/>
            <person name="Wertz J.T."/>
            <person name="Weston-Hafer K.A."/>
            <person name="Williamson K.E."/>
            <person name="Zhang B."/>
            <person name="Cresawn S.G."/>
            <person name="Jain P."/>
            <person name="Piuri M."/>
            <person name="Jacobs W.R.Jr."/>
            <person name="Hendrix R.W."/>
            <person name="Hatfull G.F."/>
        </authorList>
    </citation>
    <scope>NUCLEOTIDE SEQUENCE [LARGE SCALE GENOMIC DNA]</scope>
    <source>
        <strain evidence="1">Rey</strain>
    </source>
</reference>
<evidence type="ECO:0000313" key="1">
    <source>
        <dbReference type="EMBL" id="AEK10008.1"/>
    </source>
</evidence>
<dbReference type="GeneID" id="40081009"/>
<dbReference type="KEGG" id="vg:40081009"/>
<evidence type="ECO:0000313" key="2">
    <source>
        <dbReference type="Proteomes" id="UP000008418"/>
    </source>
</evidence>
<name>G1D5F9_9CAUD</name>
<keyword evidence="2" id="KW-1185">Reference proteome</keyword>
<gene>
    <name evidence="1" type="primary">97</name>
    <name evidence="1" type="ORF">PBI_REY_97</name>
</gene>